<evidence type="ECO:0000259" key="5">
    <source>
        <dbReference type="PROSITE" id="PS50122"/>
    </source>
</evidence>
<evidence type="ECO:0000313" key="8">
    <source>
        <dbReference type="Proteomes" id="UP000295270"/>
    </source>
</evidence>
<dbReference type="GO" id="GO:0005737">
    <property type="term" value="C:cytoplasm"/>
    <property type="evidence" value="ECO:0007669"/>
    <property type="project" value="InterPro"/>
</dbReference>
<evidence type="ECO:0000313" key="6">
    <source>
        <dbReference type="EMBL" id="TCN59826.1"/>
    </source>
</evidence>
<dbReference type="OrthoDB" id="1524092at2"/>
<keyword evidence="1 4" id="KW-0378">Hydrolase</keyword>
<evidence type="ECO:0000256" key="4">
    <source>
        <dbReference type="PROSITE-ProRule" id="PRU00050"/>
    </source>
</evidence>
<dbReference type="PROSITE" id="PS50122">
    <property type="entry name" value="CHEB"/>
    <property type="match status" value="1"/>
</dbReference>
<dbReference type="RefSeq" id="WP_132033786.1">
    <property type="nucleotide sequence ID" value="NZ_QWDN01000002.1"/>
</dbReference>
<feature type="active site" evidence="4">
    <location>
        <position position="18"/>
    </location>
</feature>
<reference evidence="7 9" key="2">
    <citation type="journal article" date="2018" name="Syst. Appl. Microbiol.">
        <title>Flavobacterium circumlabens sp. nov. and Flavobacterium cupreum sp. nov., two psychrotrophic species isolated from Antarctic environmental samples.</title>
        <authorList>
            <person name="Kralova S."/>
            <person name="Busse H.J."/>
            <person name="Svec P."/>
            <person name="Maslanova I."/>
            <person name="Stankova E."/>
            <person name="Bartak M."/>
            <person name="Sedlacek I."/>
        </authorList>
    </citation>
    <scope>NUCLEOTIDE SEQUENCE [LARGE SCALE GENOMIC DNA]</scope>
    <source>
        <strain evidence="7 9">CCM 8828</strain>
    </source>
</reference>
<dbReference type="GO" id="GO:0000156">
    <property type="term" value="F:phosphorelay response regulator activity"/>
    <property type="evidence" value="ECO:0007669"/>
    <property type="project" value="InterPro"/>
</dbReference>
<keyword evidence="4" id="KW-0145">Chemotaxis</keyword>
<dbReference type="EMBL" id="SLWA01000002">
    <property type="protein sequence ID" value="TCN59826.1"/>
    <property type="molecule type" value="Genomic_DNA"/>
</dbReference>
<feature type="active site" evidence="4">
    <location>
        <position position="138"/>
    </location>
</feature>
<dbReference type="PANTHER" id="PTHR42872">
    <property type="entry name" value="PROTEIN-GLUTAMATE METHYLESTERASE/PROTEIN-GLUTAMINE GLUTAMINASE"/>
    <property type="match status" value="1"/>
</dbReference>
<evidence type="ECO:0000256" key="1">
    <source>
        <dbReference type="ARBA" id="ARBA00022801"/>
    </source>
</evidence>
<dbReference type="SUPFAM" id="SSF52738">
    <property type="entry name" value="Methylesterase CheB, C-terminal domain"/>
    <property type="match status" value="1"/>
</dbReference>
<dbReference type="Gene3D" id="3.40.50.180">
    <property type="entry name" value="Methylesterase CheB, C-terminal domain"/>
    <property type="match status" value="1"/>
</dbReference>
<dbReference type="Proteomes" id="UP000295270">
    <property type="component" value="Unassembled WGS sequence"/>
</dbReference>
<accession>A0A4Y7UGU8</accession>
<evidence type="ECO:0000313" key="9">
    <source>
        <dbReference type="Proteomes" id="UP000298340"/>
    </source>
</evidence>
<gene>
    <name evidence="7" type="ORF">D0809_07855</name>
    <name evidence="6" type="ORF">EV142_102446</name>
</gene>
<comment type="catalytic activity">
    <reaction evidence="3">
        <text>[protein]-L-glutamate 5-O-methyl ester + H2O = L-glutamyl-[protein] + methanol + H(+)</text>
        <dbReference type="Rhea" id="RHEA:23236"/>
        <dbReference type="Rhea" id="RHEA-COMP:10208"/>
        <dbReference type="Rhea" id="RHEA-COMP:10311"/>
        <dbReference type="ChEBI" id="CHEBI:15377"/>
        <dbReference type="ChEBI" id="CHEBI:15378"/>
        <dbReference type="ChEBI" id="CHEBI:17790"/>
        <dbReference type="ChEBI" id="CHEBI:29973"/>
        <dbReference type="ChEBI" id="CHEBI:82795"/>
        <dbReference type="EC" id="3.1.1.61"/>
    </reaction>
</comment>
<dbReference type="GO" id="GO:0006935">
    <property type="term" value="P:chemotaxis"/>
    <property type="evidence" value="ECO:0007669"/>
    <property type="project" value="UniProtKB-UniRule"/>
</dbReference>
<evidence type="ECO:0000313" key="7">
    <source>
        <dbReference type="EMBL" id="TEB45082.1"/>
    </source>
</evidence>
<dbReference type="PANTHER" id="PTHR42872:SF3">
    <property type="entry name" value="PROTEIN-GLUTAMATE METHYLESTERASE_PROTEIN-GLUTAMINE GLUTAMINASE 1"/>
    <property type="match status" value="1"/>
</dbReference>
<reference evidence="6 8" key="1">
    <citation type="journal article" date="2015" name="Stand. Genomic Sci.">
        <title>Genomic Encyclopedia of Bacterial and Archaeal Type Strains, Phase III: the genomes of soil and plant-associated and newly described type strains.</title>
        <authorList>
            <person name="Whitman W.B."/>
            <person name="Woyke T."/>
            <person name="Klenk H.P."/>
            <person name="Zhou Y."/>
            <person name="Lilburn T.G."/>
            <person name="Beck B.J."/>
            <person name="De Vos P."/>
            <person name="Vandamme P."/>
            <person name="Eisen J.A."/>
            <person name="Garrity G."/>
            <person name="Hugenholtz P."/>
            <person name="Kyrpides N.C."/>
        </authorList>
    </citation>
    <scope>NUCLEOTIDE SEQUENCE [LARGE SCALE GENOMIC DNA]</scope>
    <source>
        <strain evidence="6 8">P5626</strain>
    </source>
</reference>
<organism evidence="7 9">
    <name type="scientific">Flavobacterium circumlabens</name>
    <dbReference type="NCBI Taxonomy" id="2133765"/>
    <lineage>
        <taxon>Bacteria</taxon>
        <taxon>Pseudomonadati</taxon>
        <taxon>Bacteroidota</taxon>
        <taxon>Flavobacteriia</taxon>
        <taxon>Flavobacteriales</taxon>
        <taxon>Flavobacteriaceae</taxon>
        <taxon>Flavobacterium</taxon>
    </lineage>
</organism>
<name>A0A4Y7UGU8_9FLAO</name>
<dbReference type="CDD" id="cd16433">
    <property type="entry name" value="CheB"/>
    <property type="match status" value="1"/>
</dbReference>
<dbReference type="Proteomes" id="UP000298340">
    <property type="component" value="Unassembled WGS sequence"/>
</dbReference>
<evidence type="ECO:0000256" key="3">
    <source>
        <dbReference type="ARBA" id="ARBA00048267"/>
    </source>
</evidence>
<comment type="caution">
    <text evidence="7">The sequence shown here is derived from an EMBL/GenBank/DDBJ whole genome shotgun (WGS) entry which is preliminary data.</text>
</comment>
<reference evidence="6" key="3">
    <citation type="submission" date="2019-03" db="EMBL/GenBank/DDBJ databases">
        <authorList>
            <person name="Whitman W."/>
            <person name="Huntemann M."/>
            <person name="Clum A."/>
            <person name="Pillay M."/>
            <person name="Palaniappan K."/>
            <person name="Varghese N."/>
            <person name="Mikhailova N."/>
            <person name="Stamatis D."/>
            <person name="Reddy T."/>
            <person name="Daum C."/>
            <person name="Shapiro N."/>
            <person name="Ivanova N."/>
            <person name="Kyrpides N."/>
            <person name="Woyke T."/>
        </authorList>
    </citation>
    <scope>NUCLEOTIDE SEQUENCE</scope>
    <source>
        <strain evidence="6">P5626</strain>
    </source>
</reference>
<feature type="active site" evidence="4">
    <location>
        <position position="45"/>
    </location>
</feature>
<sequence>MAEDKINPKCKVVIVGGSAGSLNALMQILPELYVLNAFALVIVLHRRGTDDMTLEELIKIKTEVPVKIIEDKEPLVPGFLYVAPSNYHLLFEKGETMSLDTSEKVNYSRPSIDVSFESAAEIYGDSLVAILLSGSNADGTEGLKTIQNAGGIIIVQDPQSADMPFMPNNAIRHTTPDFILNTDEILKFIISVNS</sequence>
<protein>
    <recommendedName>
        <fullName evidence="2">protein-glutamate methylesterase</fullName>
        <ecNumber evidence="2">3.1.1.61</ecNumber>
    </recommendedName>
</protein>
<proteinExistence type="predicted"/>
<dbReference type="AlphaFoldDB" id="A0A4Y7UGU8"/>
<dbReference type="EMBL" id="QWDN01000002">
    <property type="protein sequence ID" value="TEB45082.1"/>
    <property type="molecule type" value="Genomic_DNA"/>
</dbReference>
<dbReference type="Pfam" id="PF01339">
    <property type="entry name" value="CheB_methylest"/>
    <property type="match status" value="1"/>
</dbReference>
<feature type="domain" description="CheB-type methylesterase" evidence="5">
    <location>
        <begin position="6"/>
        <end position="194"/>
    </location>
</feature>
<dbReference type="InterPro" id="IPR000673">
    <property type="entry name" value="Sig_transdc_resp-reg_Me-estase"/>
</dbReference>
<evidence type="ECO:0000256" key="2">
    <source>
        <dbReference type="ARBA" id="ARBA00039140"/>
    </source>
</evidence>
<dbReference type="InterPro" id="IPR035909">
    <property type="entry name" value="CheB_C"/>
</dbReference>
<keyword evidence="8" id="KW-1185">Reference proteome</keyword>
<dbReference type="GO" id="GO:0008984">
    <property type="term" value="F:protein-glutamate methylesterase activity"/>
    <property type="evidence" value="ECO:0007669"/>
    <property type="project" value="UniProtKB-EC"/>
</dbReference>
<dbReference type="EC" id="3.1.1.61" evidence="2"/>